<protein>
    <submittedName>
        <fullName evidence="3">Nucleotide-binding universal stress protein, UspA family</fullName>
    </submittedName>
</protein>
<dbReference type="STRING" id="641691.SAMN05421636_104404"/>
<evidence type="ECO:0000313" key="4">
    <source>
        <dbReference type="Proteomes" id="UP000199109"/>
    </source>
</evidence>
<dbReference type="EMBL" id="FNAO01000004">
    <property type="protein sequence ID" value="SDE33905.1"/>
    <property type="molecule type" value="Genomic_DNA"/>
</dbReference>
<evidence type="ECO:0000256" key="1">
    <source>
        <dbReference type="ARBA" id="ARBA00008791"/>
    </source>
</evidence>
<proteinExistence type="inferred from homology"/>
<name>A0A1G7C643_9FLAO</name>
<dbReference type="InterPro" id="IPR006016">
    <property type="entry name" value="UspA"/>
</dbReference>
<dbReference type="OrthoDB" id="9788959at2"/>
<comment type="similarity">
    <text evidence="1">Belongs to the universal stress protein A family.</text>
</comment>
<dbReference type="Pfam" id="PF00582">
    <property type="entry name" value="Usp"/>
    <property type="match status" value="2"/>
</dbReference>
<dbReference type="PANTHER" id="PTHR46268">
    <property type="entry name" value="STRESS RESPONSE PROTEIN NHAX"/>
    <property type="match status" value="1"/>
</dbReference>
<dbReference type="AlphaFoldDB" id="A0A1G7C643"/>
<dbReference type="Gene3D" id="3.40.50.620">
    <property type="entry name" value="HUPs"/>
    <property type="match status" value="2"/>
</dbReference>
<sequence>MKSIIVPTDFSQQSEYALKVATTLAKKHKAEIILLHMLELNQALISGAEGFYPEQSVFLIKMAEKRLTDMMGKPYLKGIDVVPIVKHFKVFSEVNEVAKKHNADLVVMGSHGADGFKEMFVGSNAEKVVRNSDIPVLIIKKDIPNFKVKDFVFGCDFKDGSLLAFRKAKDFADLLGAKLDLVYINTQGDDFMATGDAYDRISKFLQKAGVGQEVEIYNDYSVERGILNYSERVSADLIGIPTHGRKGLSHFLVGSIGEDIANHSKLPVVTFKMG</sequence>
<feature type="domain" description="UspA" evidence="2">
    <location>
        <begin position="1"/>
        <end position="140"/>
    </location>
</feature>
<evidence type="ECO:0000313" key="3">
    <source>
        <dbReference type="EMBL" id="SDE33905.1"/>
    </source>
</evidence>
<dbReference type="PRINTS" id="PR01438">
    <property type="entry name" value="UNVRSLSTRESS"/>
</dbReference>
<dbReference type="SUPFAM" id="SSF52402">
    <property type="entry name" value="Adenine nucleotide alpha hydrolases-like"/>
    <property type="match status" value="2"/>
</dbReference>
<dbReference type="RefSeq" id="WP_091868065.1">
    <property type="nucleotide sequence ID" value="NZ_FNAO01000004.1"/>
</dbReference>
<dbReference type="InterPro" id="IPR006015">
    <property type="entry name" value="Universal_stress_UspA"/>
</dbReference>
<dbReference type="CDD" id="cd00293">
    <property type="entry name" value="USP-like"/>
    <property type="match status" value="2"/>
</dbReference>
<keyword evidence="4" id="KW-1185">Reference proteome</keyword>
<evidence type="ECO:0000259" key="2">
    <source>
        <dbReference type="Pfam" id="PF00582"/>
    </source>
</evidence>
<organism evidence="3 4">
    <name type="scientific">Pricia antarctica</name>
    <dbReference type="NCBI Taxonomy" id="641691"/>
    <lineage>
        <taxon>Bacteria</taxon>
        <taxon>Pseudomonadati</taxon>
        <taxon>Bacteroidota</taxon>
        <taxon>Flavobacteriia</taxon>
        <taxon>Flavobacteriales</taxon>
        <taxon>Flavobacteriaceae</taxon>
        <taxon>Pricia</taxon>
    </lineage>
</organism>
<dbReference type="InterPro" id="IPR014729">
    <property type="entry name" value="Rossmann-like_a/b/a_fold"/>
</dbReference>
<dbReference type="Proteomes" id="UP000199109">
    <property type="component" value="Unassembled WGS sequence"/>
</dbReference>
<reference evidence="3 4" key="1">
    <citation type="submission" date="2016-10" db="EMBL/GenBank/DDBJ databases">
        <authorList>
            <person name="de Groot N.N."/>
        </authorList>
    </citation>
    <scope>NUCLEOTIDE SEQUENCE [LARGE SCALE GENOMIC DNA]</scope>
    <source>
        <strain evidence="3 4">DSM 23421</strain>
    </source>
</reference>
<accession>A0A1G7C643</accession>
<gene>
    <name evidence="3" type="ORF">SAMN05421636_104404</name>
</gene>
<dbReference type="PANTHER" id="PTHR46268:SF6">
    <property type="entry name" value="UNIVERSAL STRESS PROTEIN UP12"/>
    <property type="match status" value="1"/>
</dbReference>
<feature type="domain" description="UspA" evidence="2">
    <location>
        <begin position="150"/>
        <end position="271"/>
    </location>
</feature>